<gene>
    <name evidence="1" type="ORF">ACFOKA_12210</name>
</gene>
<evidence type="ECO:0000313" key="2">
    <source>
        <dbReference type="Proteomes" id="UP001595444"/>
    </source>
</evidence>
<dbReference type="EMBL" id="JBHRSL010000010">
    <property type="protein sequence ID" value="MFC3052669.1"/>
    <property type="molecule type" value="Genomic_DNA"/>
</dbReference>
<dbReference type="Pfam" id="PF10098">
    <property type="entry name" value="DUF2336"/>
    <property type="match status" value="1"/>
</dbReference>
<dbReference type="Proteomes" id="UP001595444">
    <property type="component" value="Unassembled WGS sequence"/>
</dbReference>
<evidence type="ECO:0000313" key="1">
    <source>
        <dbReference type="EMBL" id="MFC3052669.1"/>
    </source>
</evidence>
<organism evidence="1 2">
    <name type="scientific">Kordiimonas pumila</name>
    <dbReference type="NCBI Taxonomy" id="2161677"/>
    <lineage>
        <taxon>Bacteria</taxon>
        <taxon>Pseudomonadati</taxon>
        <taxon>Pseudomonadota</taxon>
        <taxon>Alphaproteobacteria</taxon>
        <taxon>Kordiimonadales</taxon>
        <taxon>Kordiimonadaceae</taxon>
        <taxon>Kordiimonas</taxon>
    </lineage>
</organism>
<proteinExistence type="predicted"/>
<accession>A0ABV7D646</accession>
<reference evidence="2" key="1">
    <citation type="journal article" date="2019" name="Int. J. Syst. Evol. Microbiol.">
        <title>The Global Catalogue of Microorganisms (GCM) 10K type strain sequencing project: providing services to taxonomists for standard genome sequencing and annotation.</title>
        <authorList>
            <consortium name="The Broad Institute Genomics Platform"/>
            <consortium name="The Broad Institute Genome Sequencing Center for Infectious Disease"/>
            <person name="Wu L."/>
            <person name="Ma J."/>
        </authorList>
    </citation>
    <scope>NUCLEOTIDE SEQUENCE [LARGE SCALE GENOMIC DNA]</scope>
    <source>
        <strain evidence="2">KCTC 62164</strain>
    </source>
</reference>
<keyword evidence="2" id="KW-1185">Reference proteome</keyword>
<protein>
    <submittedName>
        <fullName evidence="1">DUF2336 domain-containing protein</fullName>
    </submittedName>
</protein>
<dbReference type="RefSeq" id="WP_194213678.1">
    <property type="nucleotide sequence ID" value="NZ_CP061205.1"/>
</dbReference>
<comment type="caution">
    <text evidence="1">The sequence shown here is derived from an EMBL/GenBank/DDBJ whole genome shotgun (WGS) entry which is preliminary data.</text>
</comment>
<sequence>MQFASASLVDAVKMEKIQLAKRIGQYLNADQADEDRALIEDIARKLASDISRQVREVLAYELRRCNRLVPDLAEKIAKDVEEVAGPFLQETKAISDKAMVKLIPQLQEYARVALARRNDLSDEVLGALIESGRTDSIATLVRNDRVVLAEPVCGTLVNRFSDNIWIMDQFSARADLPLSIVDRIMDKVSDHCRSIMLNHYPVRSDVAAIIFDNAKVEMIWNQVRKIDDTQIHAVVSELRTNQRLNPAIAIEMAKKGSLAFLESMLALEAGMTIQRVRDILRLEDKTSFVRLMHAAKVGEKLAPAILKLAKENYSVPAGGKA</sequence>
<dbReference type="InterPro" id="IPR019285">
    <property type="entry name" value="DUF2336"/>
</dbReference>
<name>A0ABV7D646_9PROT</name>